<dbReference type="Proteomes" id="UP000469523">
    <property type="component" value="Unassembled WGS sequence"/>
</dbReference>
<protein>
    <recommendedName>
        <fullName evidence="3">Type IV pilus assembly protein PilM</fullName>
    </recommendedName>
</protein>
<dbReference type="Gene3D" id="3.30.420.40">
    <property type="match status" value="2"/>
</dbReference>
<sequence>MPLKLPSISRKTLSMDFGSKEIKVIEGKYTKDNVQILKAFTISVEPHFYLNGEILNKDVLATSIKNKLKENKISTTITYGIINSSKVITREIIIPKVSLKELKSVVSYQVADYLPINIDDYVVKYLNLGNIHEGDMEKIKILLLAIPNNIVLSHLELLKDSGLKPEILDYQGNAIAKLLNYNDLVNSDYNTRDLVIASVDIGYSNSKLTIIKNGKIEVTRVIDTGGKAMYDNIFSFFDYSIEDVEEKLVEIKSLNNFQDEFSDNYRLSNIVRTSLIDLCEKIEVVFRYYNTRETGNMINYILLQGGFSNIKEIDNLFSTYFNIPTMQLSTLDKINWSENLSKYANAIGGLIRIDEV</sequence>
<organism evidence="1 2">
    <name type="scientific">Tissierella pigra</name>
    <dbReference type="NCBI Taxonomy" id="2607614"/>
    <lineage>
        <taxon>Bacteria</taxon>
        <taxon>Bacillati</taxon>
        <taxon>Bacillota</taxon>
        <taxon>Tissierellia</taxon>
        <taxon>Tissierellales</taxon>
        <taxon>Tissierellaceae</taxon>
        <taxon>Tissierella</taxon>
    </lineage>
</organism>
<gene>
    <name evidence="1" type="ORF">FYJ83_00155</name>
</gene>
<comment type="caution">
    <text evidence="1">The sequence shown here is derived from an EMBL/GenBank/DDBJ whole genome shotgun (WGS) entry which is preliminary data.</text>
</comment>
<dbReference type="InterPro" id="IPR043129">
    <property type="entry name" value="ATPase_NBD"/>
</dbReference>
<dbReference type="InterPro" id="IPR005883">
    <property type="entry name" value="PilM"/>
</dbReference>
<evidence type="ECO:0008006" key="3">
    <source>
        <dbReference type="Google" id="ProtNLM"/>
    </source>
</evidence>
<dbReference type="PANTHER" id="PTHR32432:SF3">
    <property type="entry name" value="ETHANOLAMINE UTILIZATION PROTEIN EUTJ"/>
    <property type="match status" value="1"/>
</dbReference>
<evidence type="ECO:0000313" key="2">
    <source>
        <dbReference type="Proteomes" id="UP000469523"/>
    </source>
</evidence>
<dbReference type="PIRSF" id="PIRSF019169">
    <property type="entry name" value="PilM"/>
    <property type="match status" value="1"/>
</dbReference>
<keyword evidence="2" id="KW-1185">Reference proteome</keyword>
<dbReference type="CDD" id="cd24049">
    <property type="entry name" value="ASKHA_NBD_PilM"/>
    <property type="match status" value="1"/>
</dbReference>
<evidence type="ECO:0000313" key="1">
    <source>
        <dbReference type="EMBL" id="MST99875.1"/>
    </source>
</evidence>
<name>A0A6N7XDR0_9FIRM</name>
<dbReference type="SUPFAM" id="SSF53067">
    <property type="entry name" value="Actin-like ATPase domain"/>
    <property type="match status" value="2"/>
</dbReference>
<dbReference type="InterPro" id="IPR050696">
    <property type="entry name" value="FtsA/MreB"/>
</dbReference>
<dbReference type="Pfam" id="PF11104">
    <property type="entry name" value="PilM_2"/>
    <property type="match status" value="1"/>
</dbReference>
<dbReference type="PANTHER" id="PTHR32432">
    <property type="entry name" value="CELL DIVISION PROTEIN FTSA-RELATED"/>
    <property type="match status" value="1"/>
</dbReference>
<dbReference type="Gene3D" id="3.30.1490.300">
    <property type="match status" value="1"/>
</dbReference>
<reference evidence="1 2" key="1">
    <citation type="submission" date="2019-09" db="EMBL/GenBank/DDBJ databases">
        <title>In-depth cultivation of the pig gut microbiome towards novel bacterial diversity and tailored functional studies.</title>
        <authorList>
            <person name="Wylensek D."/>
            <person name="Hitch T.C.A."/>
            <person name="Clavel T."/>
        </authorList>
    </citation>
    <scope>NUCLEOTIDE SEQUENCE [LARGE SCALE GENOMIC DNA]</scope>
    <source>
        <strain evidence="1 2">WCA3-693-APC-4?</strain>
    </source>
</reference>
<dbReference type="AlphaFoldDB" id="A0A6N7XDR0"/>
<dbReference type="EMBL" id="VUNQ01000001">
    <property type="protein sequence ID" value="MST99875.1"/>
    <property type="molecule type" value="Genomic_DNA"/>
</dbReference>
<proteinExistence type="predicted"/>
<accession>A0A6N7XDR0</accession>